<dbReference type="GO" id="GO:0016491">
    <property type="term" value="F:oxidoreductase activity"/>
    <property type="evidence" value="ECO:0007669"/>
    <property type="project" value="UniProtKB-KW"/>
</dbReference>
<dbReference type="SUPFAM" id="SSF50129">
    <property type="entry name" value="GroES-like"/>
    <property type="match status" value="1"/>
</dbReference>
<evidence type="ECO:0000256" key="3">
    <source>
        <dbReference type="ARBA" id="ARBA00022833"/>
    </source>
</evidence>
<keyword evidence="4" id="KW-0560">Oxidoreductase</keyword>
<feature type="domain" description="Alcohol dehydrogenase-like N-terminal" evidence="5">
    <location>
        <begin position="25"/>
        <end position="146"/>
    </location>
</feature>
<protein>
    <submittedName>
        <fullName evidence="6">Alcohol dehydrogenase catalytic domain-containing protein</fullName>
    </submittedName>
</protein>
<dbReference type="Gene3D" id="3.40.50.720">
    <property type="entry name" value="NAD(P)-binding Rossmann-like Domain"/>
    <property type="match status" value="1"/>
</dbReference>
<evidence type="ECO:0000313" key="6">
    <source>
        <dbReference type="EMBL" id="NBG95192.1"/>
    </source>
</evidence>
<evidence type="ECO:0000259" key="5">
    <source>
        <dbReference type="Pfam" id="PF08240"/>
    </source>
</evidence>
<dbReference type="SUPFAM" id="SSF51735">
    <property type="entry name" value="NAD(P)-binding Rossmann-fold domains"/>
    <property type="match status" value="1"/>
</dbReference>
<dbReference type="InterPro" id="IPR011032">
    <property type="entry name" value="GroES-like_sf"/>
</dbReference>
<dbReference type="EMBL" id="WXYQ01000004">
    <property type="protein sequence ID" value="NBG95192.1"/>
    <property type="molecule type" value="Genomic_DNA"/>
</dbReference>
<dbReference type="OrthoDB" id="9773078at2"/>
<sequence length="349" mass="37940">MRSLFFEDVNRLGWRDMPMPRPQADHEAVVQTIAATACVVDNMVIKGVTPMEPPFALGHEAVGRVIDMGDAVTGLAIGDVVSIPNHRTCGSCRSCKNHDPLHCEQEDAPFPLLPAYGTPDAYGFGGMFSEAFRVPFASHALVKVPDTIDPLAAVAAGDTLTDAWQATVPHIRKTPEARVLITSNAGYGLYAAQWALAAGAVEVLYVDDDPTRMAVAKKIGATTLQWEEGLEVPPVYNVIVNERQGAEALRFCLLAAAHGAVVENVVIYLEDVPFPLFQMHFSGVTFRSSFCATRLYLPEVISELEAGTIDPRVVESEIFTLDDAPDRLLEQSHKPILLFDESLRAEPAS</sequence>
<keyword evidence="7" id="KW-1185">Reference proteome</keyword>
<accession>A0A845Q9G0</accession>
<dbReference type="GeneID" id="300656109"/>
<dbReference type="Proteomes" id="UP000470384">
    <property type="component" value="Unassembled WGS sequence"/>
</dbReference>
<dbReference type="GO" id="GO:0008270">
    <property type="term" value="F:zinc ion binding"/>
    <property type="evidence" value="ECO:0007669"/>
    <property type="project" value="InterPro"/>
</dbReference>
<evidence type="ECO:0000256" key="2">
    <source>
        <dbReference type="ARBA" id="ARBA00022723"/>
    </source>
</evidence>
<dbReference type="Gene3D" id="3.90.180.10">
    <property type="entry name" value="Medium-chain alcohol dehydrogenases, catalytic domain"/>
    <property type="match status" value="1"/>
</dbReference>
<comment type="caution">
    <text evidence="6">The sequence shown here is derived from an EMBL/GenBank/DDBJ whole genome shotgun (WGS) entry which is preliminary data.</text>
</comment>
<dbReference type="RefSeq" id="WP_160587178.1">
    <property type="nucleotide sequence ID" value="NZ_BMHN01000001.1"/>
</dbReference>
<dbReference type="AlphaFoldDB" id="A0A845Q9G0"/>
<dbReference type="PANTHER" id="PTHR42813:SF7">
    <property type="entry name" value="ALCOHOL DEHYDROGENASE (ZN-DEPENDENT)-RELATED"/>
    <property type="match status" value="1"/>
</dbReference>
<dbReference type="InterPro" id="IPR036291">
    <property type="entry name" value="NAD(P)-bd_dom_sf"/>
</dbReference>
<keyword evidence="2" id="KW-0479">Metal-binding</keyword>
<proteinExistence type="predicted"/>
<evidence type="ECO:0000256" key="4">
    <source>
        <dbReference type="ARBA" id="ARBA00023002"/>
    </source>
</evidence>
<gene>
    <name evidence="6" type="ORF">GTQ45_05555</name>
</gene>
<evidence type="ECO:0000313" key="7">
    <source>
        <dbReference type="Proteomes" id="UP000470384"/>
    </source>
</evidence>
<dbReference type="InterPro" id="IPR002328">
    <property type="entry name" value="ADH_Zn_CS"/>
</dbReference>
<dbReference type="Pfam" id="PF08240">
    <property type="entry name" value="ADH_N"/>
    <property type="match status" value="1"/>
</dbReference>
<evidence type="ECO:0000256" key="1">
    <source>
        <dbReference type="ARBA" id="ARBA00001947"/>
    </source>
</evidence>
<dbReference type="PANTHER" id="PTHR42813">
    <property type="entry name" value="ZINC-TYPE ALCOHOL DEHYDROGENASE-LIKE"/>
    <property type="match status" value="1"/>
</dbReference>
<dbReference type="InterPro" id="IPR013154">
    <property type="entry name" value="ADH-like_N"/>
</dbReference>
<name>A0A845Q9G0_9HYPH</name>
<reference evidence="6 7" key="1">
    <citation type="journal article" date="2016" name="Int. J. Syst. Evol. Microbiol.">
        <title>Pyruvatibacter mobilis gen. nov., sp. nov., a marine bacterium from the culture broth of Picochlorum sp. 122.</title>
        <authorList>
            <person name="Wang G."/>
            <person name="Tang M."/>
            <person name="Wu H."/>
            <person name="Dai S."/>
            <person name="Li T."/>
            <person name="Chen C."/>
            <person name="He H."/>
            <person name="Fan J."/>
            <person name="Xiang W."/>
            <person name="Li X."/>
        </authorList>
    </citation>
    <scope>NUCLEOTIDE SEQUENCE [LARGE SCALE GENOMIC DNA]</scope>
    <source>
        <strain evidence="6 7">GYP-11</strain>
    </source>
</reference>
<organism evidence="6 7">
    <name type="scientific">Pyruvatibacter mobilis</name>
    <dbReference type="NCBI Taxonomy" id="1712261"/>
    <lineage>
        <taxon>Bacteria</taxon>
        <taxon>Pseudomonadati</taxon>
        <taxon>Pseudomonadota</taxon>
        <taxon>Alphaproteobacteria</taxon>
        <taxon>Hyphomicrobiales</taxon>
        <taxon>Parvibaculaceae</taxon>
        <taxon>Pyruvatibacter</taxon>
    </lineage>
</organism>
<dbReference type="PROSITE" id="PS00059">
    <property type="entry name" value="ADH_ZINC"/>
    <property type="match status" value="1"/>
</dbReference>
<comment type="cofactor">
    <cofactor evidence="1">
        <name>Zn(2+)</name>
        <dbReference type="ChEBI" id="CHEBI:29105"/>
    </cofactor>
</comment>
<keyword evidence="3" id="KW-0862">Zinc</keyword>